<reference evidence="3" key="1">
    <citation type="journal article" date="2019" name="Int. J. Syst. Evol. Microbiol.">
        <title>The Global Catalogue of Microorganisms (GCM) 10K type strain sequencing project: providing services to taxonomists for standard genome sequencing and annotation.</title>
        <authorList>
            <consortium name="The Broad Institute Genomics Platform"/>
            <consortium name="The Broad Institute Genome Sequencing Center for Infectious Disease"/>
            <person name="Wu L."/>
            <person name="Ma J."/>
        </authorList>
    </citation>
    <scope>NUCLEOTIDE SEQUENCE [LARGE SCALE GENOMIC DNA]</scope>
    <source>
        <strain evidence="3">CCM 8749</strain>
    </source>
</reference>
<dbReference type="RefSeq" id="WP_379895807.1">
    <property type="nucleotide sequence ID" value="NZ_CBCSCT010000016.1"/>
</dbReference>
<name>A0ABW1ITF5_9BACL</name>
<evidence type="ECO:0000259" key="1">
    <source>
        <dbReference type="PROSITE" id="PS51186"/>
    </source>
</evidence>
<sequence length="267" mass="30756">MLRPVTAADISHLIEQSEMDYMKDRMLAIQEREGNPEGIEIKEIDTCLLLYSRTMAWGQFNNVKGPFTEEHIPEISRFFDERNRNFEFHVAPHHDRNILRALAENGYFQASFHGCLYGEPRQLAANRPSRLLHIRELREDEMEIYAEIHCLGTGLPLDGKAYVAANNKVLYGRKGWHFFIGFAEDQPASVSVMYMKDKIASFTFAATLPQFRGRGFHTQMLQQRLEVCAQHNCHLVVAQAAYGSQSMKNMERAGLRIGYTRANWVKI</sequence>
<evidence type="ECO:0000313" key="3">
    <source>
        <dbReference type="Proteomes" id="UP001596250"/>
    </source>
</evidence>
<dbReference type="Proteomes" id="UP001596250">
    <property type="component" value="Unassembled WGS sequence"/>
</dbReference>
<organism evidence="2 3">
    <name type="scientific">Marinicrinis lubricantis</name>
    <dbReference type="NCBI Taxonomy" id="2086470"/>
    <lineage>
        <taxon>Bacteria</taxon>
        <taxon>Bacillati</taxon>
        <taxon>Bacillota</taxon>
        <taxon>Bacilli</taxon>
        <taxon>Bacillales</taxon>
        <taxon>Paenibacillaceae</taxon>
    </lineage>
</organism>
<dbReference type="PROSITE" id="PS51186">
    <property type="entry name" value="GNAT"/>
    <property type="match status" value="1"/>
</dbReference>
<proteinExistence type="predicted"/>
<dbReference type="InterPro" id="IPR000182">
    <property type="entry name" value="GNAT_dom"/>
</dbReference>
<protein>
    <submittedName>
        <fullName evidence="2">GNAT family N-acetyltransferase</fullName>
    </submittedName>
</protein>
<gene>
    <name evidence="2" type="ORF">ACFPXP_18210</name>
</gene>
<accession>A0ABW1ITF5</accession>
<dbReference type="SUPFAM" id="SSF55729">
    <property type="entry name" value="Acyl-CoA N-acyltransferases (Nat)"/>
    <property type="match status" value="1"/>
</dbReference>
<comment type="caution">
    <text evidence="2">The sequence shown here is derived from an EMBL/GenBank/DDBJ whole genome shotgun (WGS) entry which is preliminary data.</text>
</comment>
<dbReference type="Gene3D" id="3.40.630.30">
    <property type="match status" value="1"/>
</dbReference>
<dbReference type="EMBL" id="JBHSQV010000180">
    <property type="protein sequence ID" value="MFC5988341.1"/>
    <property type="molecule type" value="Genomic_DNA"/>
</dbReference>
<keyword evidence="3" id="KW-1185">Reference proteome</keyword>
<dbReference type="InterPro" id="IPR016181">
    <property type="entry name" value="Acyl_CoA_acyltransferase"/>
</dbReference>
<feature type="domain" description="N-acetyltransferase" evidence="1">
    <location>
        <begin position="132"/>
        <end position="267"/>
    </location>
</feature>
<evidence type="ECO:0000313" key="2">
    <source>
        <dbReference type="EMBL" id="MFC5988341.1"/>
    </source>
</evidence>